<proteinExistence type="predicted"/>
<dbReference type="AlphaFoldDB" id="A0A3P7J084"/>
<feature type="compositionally biased region" description="Gly residues" evidence="1">
    <location>
        <begin position="59"/>
        <end position="68"/>
    </location>
</feature>
<name>A0A3P7J084_STRVU</name>
<feature type="compositionally biased region" description="Acidic residues" evidence="1">
    <location>
        <begin position="84"/>
        <end position="93"/>
    </location>
</feature>
<evidence type="ECO:0000256" key="1">
    <source>
        <dbReference type="SAM" id="MobiDB-lite"/>
    </source>
</evidence>
<feature type="region of interest" description="Disordered" evidence="1">
    <location>
        <begin position="48"/>
        <end position="93"/>
    </location>
</feature>
<accession>A0A3P7J084</accession>
<gene>
    <name evidence="2" type="ORF">SVUK_LOCUS13878</name>
</gene>
<evidence type="ECO:0000313" key="2">
    <source>
        <dbReference type="EMBL" id="VDM78880.1"/>
    </source>
</evidence>
<protein>
    <submittedName>
        <fullName evidence="2">Uncharacterized protein</fullName>
    </submittedName>
</protein>
<sequence length="93" mass="9049">MTAISPAGHHVITGWLPVGDWQPVLTISISALTDELLNDILNGSGFGSGSGSGLDTEGSGSGGSGGSGDSELGSGLDFGSGSGWEEEGDGVLL</sequence>
<dbReference type="EMBL" id="UYYB01103228">
    <property type="protein sequence ID" value="VDM78880.1"/>
    <property type="molecule type" value="Genomic_DNA"/>
</dbReference>
<evidence type="ECO:0000313" key="3">
    <source>
        <dbReference type="Proteomes" id="UP000270094"/>
    </source>
</evidence>
<keyword evidence="3" id="KW-1185">Reference proteome</keyword>
<organism evidence="2 3">
    <name type="scientific">Strongylus vulgaris</name>
    <name type="common">Blood worm</name>
    <dbReference type="NCBI Taxonomy" id="40348"/>
    <lineage>
        <taxon>Eukaryota</taxon>
        <taxon>Metazoa</taxon>
        <taxon>Ecdysozoa</taxon>
        <taxon>Nematoda</taxon>
        <taxon>Chromadorea</taxon>
        <taxon>Rhabditida</taxon>
        <taxon>Rhabditina</taxon>
        <taxon>Rhabditomorpha</taxon>
        <taxon>Strongyloidea</taxon>
        <taxon>Strongylidae</taxon>
        <taxon>Strongylus</taxon>
    </lineage>
</organism>
<dbReference type="Proteomes" id="UP000270094">
    <property type="component" value="Unassembled WGS sequence"/>
</dbReference>
<reference evidence="2 3" key="1">
    <citation type="submission" date="2018-11" db="EMBL/GenBank/DDBJ databases">
        <authorList>
            <consortium name="Pathogen Informatics"/>
        </authorList>
    </citation>
    <scope>NUCLEOTIDE SEQUENCE [LARGE SCALE GENOMIC DNA]</scope>
</reference>